<gene>
    <name evidence="1" type="ORF">Cme02nite_76030</name>
</gene>
<sequence length="136" mass="15078">MTERAAIQLILDAGALKAYGHNATVGELLGEIESKDELTAFSAGSLAQALGEGADQTLIELLLQRDSCRQLTPMAEWEEFGAFLRRIGPRHDVHDAYLVMLAFMHRAYILTADPQRYASIHRAVRCIPLEEPWGDA</sequence>
<dbReference type="Proteomes" id="UP000660339">
    <property type="component" value="Unassembled WGS sequence"/>
</dbReference>
<evidence type="ECO:0008006" key="3">
    <source>
        <dbReference type="Google" id="ProtNLM"/>
    </source>
</evidence>
<dbReference type="EMBL" id="BONJ01000054">
    <property type="protein sequence ID" value="GIG19271.1"/>
    <property type="molecule type" value="Genomic_DNA"/>
</dbReference>
<evidence type="ECO:0000313" key="2">
    <source>
        <dbReference type="Proteomes" id="UP000660339"/>
    </source>
</evidence>
<dbReference type="AlphaFoldDB" id="A0A8J3PL85"/>
<dbReference type="RefSeq" id="WP_166387277.1">
    <property type="nucleotide sequence ID" value="NZ_BAAATT010000045.1"/>
</dbReference>
<organism evidence="1 2">
    <name type="scientific">Catellatospora methionotrophica</name>
    <dbReference type="NCBI Taxonomy" id="121620"/>
    <lineage>
        <taxon>Bacteria</taxon>
        <taxon>Bacillati</taxon>
        <taxon>Actinomycetota</taxon>
        <taxon>Actinomycetes</taxon>
        <taxon>Micromonosporales</taxon>
        <taxon>Micromonosporaceae</taxon>
        <taxon>Catellatospora</taxon>
    </lineage>
</organism>
<reference evidence="1" key="1">
    <citation type="submission" date="2021-01" db="EMBL/GenBank/DDBJ databases">
        <title>Whole genome shotgun sequence of Catellatospora methionotrophica NBRC 14553.</title>
        <authorList>
            <person name="Komaki H."/>
            <person name="Tamura T."/>
        </authorList>
    </citation>
    <scope>NUCLEOTIDE SEQUENCE</scope>
    <source>
        <strain evidence="1">NBRC 14553</strain>
    </source>
</reference>
<name>A0A8J3PL85_9ACTN</name>
<evidence type="ECO:0000313" key="1">
    <source>
        <dbReference type="EMBL" id="GIG19271.1"/>
    </source>
</evidence>
<proteinExistence type="predicted"/>
<keyword evidence="2" id="KW-1185">Reference proteome</keyword>
<protein>
    <recommendedName>
        <fullName evidence="3">PIN domain-containing protein</fullName>
    </recommendedName>
</protein>
<accession>A0A8J3PL85</accession>
<comment type="caution">
    <text evidence="1">The sequence shown here is derived from an EMBL/GenBank/DDBJ whole genome shotgun (WGS) entry which is preliminary data.</text>
</comment>